<dbReference type="PANTHER" id="PTHR37984">
    <property type="entry name" value="PROTEIN CBG26694"/>
    <property type="match status" value="1"/>
</dbReference>
<dbReference type="InterPro" id="IPR041577">
    <property type="entry name" value="RT_RNaseH_2"/>
</dbReference>
<evidence type="ECO:0000313" key="3">
    <source>
        <dbReference type="EMBL" id="KYP62972.1"/>
    </source>
</evidence>
<organism evidence="3 4">
    <name type="scientific">Cajanus cajan</name>
    <name type="common">Pigeon pea</name>
    <name type="synonym">Cajanus indicus</name>
    <dbReference type="NCBI Taxonomy" id="3821"/>
    <lineage>
        <taxon>Eukaryota</taxon>
        <taxon>Viridiplantae</taxon>
        <taxon>Streptophyta</taxon>
        <taxon>Embryophyta</taxon>
        <taxon>Tracheophyta</taxon>
        <taxon>Spermatophyta</taxon>
        <taxon>Magnoliopsida</taxon>
        <taxon>eudicotyledons</taxon>
        <taxon>Gunneridae</taxon>
        <taxon>Pentapetalae</taxon>
        <taxon>rosids</taxon>
        <taxon>fabids</taxon>
        <taxon>Fabales</taxon>
        <taxon>Fabaceae</taxon>
        <taxon>Papilionoideae</taxon>
        <taxon>50 kb inversion clade</taxon>
        <taxon>NPAAA clade</taxon>
        <taxon>indigoferoid/millettioid clade</taxon>
        <taxon>Phaseoleae</taxon>
        <taxon>Cajanus</taxon>
    </lineage>
</organism>
<dbReference type="InterPro" id="IPR043502">
    <property type="entry name" value="DNA/RNA_pol_sf"/>
</dbReference>
<evidence type="ECO:0000259" key="2">
    <source>
        <dbReference type="Pfam" id="PF17919"/>
    </source>
</evidence>
<dbReference type="GO" id="GO:0003824">
    <property type="term" value="F:catalytic activity"/>
    <property type="evidence" value="ECO:0007669"/>
    <property type="project" value="UniProtKB-KW"/>
</dbReference>
<dbReference type="SUPFAM" id="SSF56672">
    <property type="entry name" value="DNA/RNA polymerases"/>
    <property type="match status" value="1"/>
</dbReference>
<gene>
    <name evidence="3" type="ORF">KK1_017533</name>
</gene>
<dbReference type="Proteomes" id="UP000075243">
    <property type="component" value="Chromosome 8"/>
</dbReference>
<dbReference type="InterPro" id="IPR050951">
    <property type="entry name" value="Retrovirus_Pol_polyprotein"/>
</dbReference>
<keyword evidence="4" id="KW-1185">Reference proteome</keyword>
<evidence type="ECO:0000313" key="4">
    <source>
        <dbReference type="Proteomes" id="UP000075243"/>
    </source>
</evidence>
<sequence>MRLNPEKCVFGVHSGKFLGFMITCRRIEANPNKCQALINMRSPQNHKEVQRLASILASLSRFIPKLAEKAKPIFNILRKPKEFHWNEECEQAFANFKHFLSTPPILSKPSHQVDLLLYLVVANNVVSAALVQEDNKKQIPIYSVSCVLQDSERRY</sequence>
<dbReference type="PANTHER" id="PTHR37984:SF5">
    <property type="entry name" value="PROTEIN NYNRIN-LIKE"/>
    <property type="match status" value="1"/>
</dbReference>
<dbReference type="Gramene" id="C.cajan_17028.t">
    <property type="protein sequence ID" value="C.cajan_17028.t.cds1"/>
    <property type="gene ID" value="C.cajan_17028"/>
</dbReference>
<dbReference type="Gene3D" id="3.30.70.270">
    <property type="match status" value="1"/>
</dbReference>
<reference evidence="3 4" key="1">
    <citation type="journal article" date="2012" name="Nat. Biotechnol.">
        <title>Draft genome sequence of pigeonpea (Cajanus cajan), an orphan legume crop of resource-poor farmers.</title>
        <authorList>
            <person name="Varshney R.K."/>
            <person name="Chen W."/>
            <person name="Li Y."/>
            <person name="Bharti A.K."/>
            <person name="Saxena R.K."/>
            <person name="Schlueter J.A."/>
            <person name="Donoghue M.T."/>
            <person name="Azam S."/>
            <person name="Fan G."/>
            <person name="Whaley A.M."/>
            <person name="Farmer A.D."/>
            <person name="Sheridan J."/>
            <person name="Iwata A."/>
            <person name="Tuteja R."/>
            <person name="Penmetsa R.V."/>
            <person name="Wu W."/>
            <person name="Upadhyaya H.D."/>
            <person name="Yang S.P."/>
            <person name="Shah T."/>
            <person name="Saxena K.B."/>
            <person name="Michael T."/>
            <person name="McCombie W.R."/>
            <person name="Yang B."/>
            <person name="Zhang G."/>
            <person name="Yang H."/>
            <person name="Wang J."/>
            <person name="Spillane C."/>
            <person name="Cook D.R."/>
            <person name="May G.D."/>
            <person name="Xu X."/>
            <person name="Jackson S.A."/>
        </authorList>
    </citation>
    <scope>NUCLEOTIDE SEQUENCE [LARGE SCALE GENOMIC DNA]</scope>
    <source>
        <strain evidence="4">cv. Asha</strain>
    </source>
</reference>
<name>A0A151T7D8_CAJCA</name>
<dbReference type="Pfam" id="PF17919">
    <property type="entry name" value="RT_RNaseH_2"/>
    <property type="match status" value="1"/>
</dbReference>
<dbReference type="InterPro" id="IPR043128">
    <property type="entry name" value="Rev_trsase/Diguanyl_cyclase"/>
</dbReference>
<keyword evidence="1" id="KW-0511">Multifunctional enzyme</keyword>
<accession>A0A151T7D8</accession>
<proteinExistence type="predicted"/>
<dbReference type="EMBL" id="CM003610">
    <property type="protein sequence ID" value="KYP62972.1"/>
    <property type="molecule type" value="Genomic_DNA"/>
</dbReference>
<dbReference type="AlphaFoldDB" id="A0A151T7D8"/>
<evidence type="ECO:0000256" key="1">
    <source>
        <dbReference type="ARBA" id="ARBA00023268"/>
    </source>
</evidence>
<feature type="domain" description="Reverse transcriptase/retrotransposon-derived protein RNase H-like" evidence="2">
    <location>
        <begin position="85"/>
        <end position="155"/>
    </location>
</feature>
<protein>
    <submittedName>
        <fullName evidence="3">Retrovirus-related Pol polyprotein from transposon 412 family</fullName>
    </submittedName>
</protein>